<dbReference type="PANTHER" id="PTHR33144:SF45">
    <property type="entry name" value="TRANSPOSASE TNP1_EN_SPM-LIKE DOMAIN-CONTAINING PROTEIN"/>
    <property type="match status" value="1"/>
</dbReference>
<feature type="compositionally biased region" description="Polar residues" evidence="2">
    <location>
        <begin position="1"/>
        <end position="12"/>
    </location>
</feature>
<keyword evidence="1" id="KW-0175">Coiled coil</keyword>
<dbReference type="Gramene" id="AUR62040137-RA">
    <property type="protein sequence ID" value="AUR62040137-RA:cds"/>
    <property type="gene ID" value="AUR62040137"/>
</dbReference>
<feature type="compositionally biased region" description="Acidic residues" evidence="2">
    <location>
        <begin position="130"/>
        <end position="144"/>
    </location>
</feature>
<feature type="region of interest" description="Disordered" evidence="2">
    <location>
        <begin position="128"/>
        <end position="153"/>
    </location>
</feature>
<accession>A0A803N466</accession>
<dbReference type="EnsemblPlants" id="AUR62040137-RA">
    <property type="protein sequence ID" value="AUR62040137-RA:cds"/>
    <property type="gene ID" value="AUR62040137"/>
</dbReference>
<reference evidence="3" key="1">
    <citation type="journal article" date="2017" name="Nature">
        <title>The genome of Chenopodium quinoa.</title>
        <authorList>
            <person name="Jarvis D.E."/>
            <person name="Ho Y.S."/>
            <person name="Lightfoot D.J."/>
            <person name="Schmoeckel S.M."/>
            <person name="Li B."/>
            <person name="Borm T.J.A."/>
            <person name="Ohyanagi H."/>
            <person name="Mineta K."/>
            <person name="Michell C.T."/>
            <person name="Saber N."/>
            <person name="Kharbatia N.M."/>
            <person name="Rupper R.R."/>
            <person name="Sharp A.R."/>
            <person name="Dally N."/>
            <person name="Boughton B.A."/>
            <person name="Woo Y.H."/>
            <person name="Gao G."/>
            <person name="Schijlen E.G.W.M."/>
            <person name="Guo X."/>
            <person name="Momin A.A."/>
            <person name="Negrao S."/>
            <person name="Al-Babili S."/>
            <person name="Gehring C."/>
            <person name="Roessner U."/>
            <person name="Jung C."/>
            <person name="Murphy K."/>
            <person name="Arold S.T."/>
            <person name="Gojobori T."/>
            <person name="van der Linden C.G."/>
            <person name="van Loo E.N."/>
            <person name="Jellen E.N."/>
            <person name="Maughan P.J."/>
            <person name="Tester M."/>
        </authorList>
    </citation>
    <scope>NUCLEOTIDE SEQUENCE [LARGE SCALE GENOMIC DNA]</scope>
    <source>
        <strain evidence="3">cv. PI 614886</strain>
    </source>
</reference>
<protein>
    <recommendedName>
        <fullName evidence="5">Transposase, Ptta/En/Spm, plant</fullName>
    </recommendedName>
</protein>
<dbReference type="Proteomes" id="UP000596660">
    <property type="component" value="Unplaced"/>
</dbReference>
<evidence type="ECO:0000256" key="2">
    <source>
        <dbReference type="SAM" id="MobiDB-lite"/>
    </source>
</evidence>
<feature type="compositionally biased region" description="Polar residues" evidence="2">
    <location>
        <begin position="53"/>
        <end position="78"/>
    </location>
</feature>
<evidence type="ECO:0000313" key="3">
    <source>
        <dbReference type="EnsemblPlants" id="AUR62040137-RA:cds"/>
    </source>
</evidence>
<feature type="compositionally biased region" description="Polar residues" evidence="2">
    <location>
        <begin position="100"/>
        <end position="112"/>
    </location>
</feature>
<feature type="region of interest" description="Disordered" evidence="2">
    <location>
        <begin position="1"/>
        <end position="112"/>
    </location>
</feature>
<dbReference type="AlphaFoldDB" id="A0A803N466"/>
<evidence type="ECO:0000313" key="4">
    <source>
        <dbReference type="Proteomes" id="UP000596660"/>
    </source>
</evidence>
<feature type="coiled-coil region" evidence="1">
    <location>
        <begin position="445"/>
        <end position="472"/>
    </location>
</feature>
<reference evidence="3" key="2">
    <citation type="submission" date="2021-03" db="UniProtKB">
        <authorList>
            <consortium name="EnsemblPlants"/>
        </authorList>
    </citation>
    <scope>IDENTIFICATION</scope>
</reference>
<keyword evidence="4" id="KW-1185">Reference proteome</keyword>
<proteinExistence type="predicted"/>
<sequence>MLQSLTPQTSQLPHKETLQPHKGTIQPTKPSKQHKATEHPTIPPFTKAKTGALPSQETTQVPHKETTPPTKASKQPQKATEHPSKQPFPGAKTGEPLKQPQMNTTCTPGLQKENSPAYIHAESNKRLNFDSDEPESQSESEEELHDSGGVDSGVKRTKFRRRSIVKNWPEHVKFDEEEEVVAFDVDGTRHLVKGSVQPRDVWNDAPGFRYFIQFNEFNQPLHKGGSILVSFLGDIAKREEFCPVGILNWDKLSSNMRGNIVNLVRAHFLLPEGKEMRNAILKRIGKAWKNHRYALKKDYFDPAEKTREQNYASIPDGITTQNWSFLVDYWLSSDAKKKQKGDFSELEFFKSVYSEGDGSFKEGTTSRQFVEDAIKKVQESLDNSSSSIPKVDIENEVFNQLMYQGEIPKRPLNYGFGVKQSDIFGVEGHLRKEGSYYVNNSDMEVEKLKVALLDMKKQNEDLAEQNQILNTKFDAVGSMMAQVLKATRSGNVSSEIIDNAIQLLDSQVVDDVGSNGKK</sequence>
<name>A0A803N466_CHEQI</name>
<evidence type="ECO:0000256" key="1">
    <source>
        <dbReference type="SAM" id="Coils"/>
    </source>
</evidence>
<dbReference type="PANTHER" id="PTHR33144">
    <property type="entry name" value="OS10G0409366 PROTEIN-RELATED"/>
    <property type="match status" value="1"/>
</dbReference>
<organism evidence="3 4">
    <name type="scientific">Chenopodium quinoa</name>
    <name type="common">Quinoa</name>
    <dbReference type="NCBI Taxonomy" id="63459"/>
    <lineage>
        <taxon>Eukaryota</taxon>
        <taxon>Viridiplantae</taxon>
        <taxon>Streptophyta</taxon>
        <taxon>Embryophyta</taxon>
        <taxon>Tracheophyta</taxon>
        <taxon>Spermatophyta</taxon>
        <taxon>Magnoliopsida</taxon>
        <taxon>eudicotyledons</taxon>
        <taxon>Gunneridae</taxon>
        <taxon>Pentapetalae</taxon>
        <taxon>Caryophyllales</taxon>
        <taxon>Chenopodiaceae</taxon>
        <taxon>Chenopodioideae</taxon>
        <taxon>Atripliceae</taxon>
        <taxon>Chenopodium</taxon>
    </lineage>
</organism>
<evidence type="ECO:0008006" key="5">
    <source>
        <dbReference type="Google" id="ProtNLM"/>
    </source>
</evidence>